<keyword evidence="7 12" id="KW-1133">Transmembrane helix</keyword>
<evidence type="ECO:0000256" key="2">
    <source>
        <dbReference type="ARBA" id="ARBA00006513"/>
    </source>
</evidence>
<gene>
    <name evidence="13" type="ORF">BV898_08502</name>
</gene>
<protein>
    <recommendedName>
        <fullName evidence="15">Otopetrin-2</fullName>
    </recommendedName>
</protein>
<dbReference type="Proteomes" id="UP000192578">
    <property type="component" value="Unassembled WGS sequence"/>
</dbReference>
<dbReference type="GO" id="GO:0015252">
    <property type="term" value="F:proton channel activity"/>
    <property type="evidence" value="ECO:0007669"/>
    <property type="project" value="InterPro"/>
</dbReference>
<evidence type="ECO:0000256" key="12">
    <source>
        <dbReference type="SAM" id="Phobius"/>
    </source>
</evidence>
<keyword evidence="3" id="KW-0813">Transport</keyword>
<comment type="subcellular location">
    <subcellularLocation>
        <location evidence="1">Cell membrane</location>
        <topology evidence="1">Multi-pass membrane protein</topology>
    </subcellularLocation>
</comment>
<feature type="transmembrane region" description="Helical" evidence="12">
    <location>
        <begin position="250"/>
        <end position="271"/>
    </location>
</feature>
<dbReference type="OrthoDB" id="6429739at2759"/>
<dbReference type="AlphaFoldDB" id="A0A1W0WQD6"/>
<proteinExistence type="inferred from homology"/>
<evidence type="ECO:0000256" key="1">
    <source>
        <dbReference type="ARBA" id="ARBA00004651"/>
    </source>
</evidence>
<feature type="transmembrane region" description="Helical" evidence="12">
    <location>
        <begin position="519"/>
        <end position="539"/>
    </location>
</feature>
<evidence type="ECO:0000256" key="9">
    <source>
        <dbReference type="ARBA" id="ARBA00023136"/>
    </source>
</evidence>
<feature type="transmembrane region" description="Helical" evidence="12">
    <location>
        <begin position="182"/>
        <end position="205"/>
    </location>
</feature>
<keyword evidence="6" id="KW-0375">Hydrogen ion transport</keyword>
<evidence type="ECO:0000256" key="6">
    <source>
        <dbReference type="ARBA" id="ARBA00022781"/>
    </source>
</evidence>
<dbReference type="InterPro" id="IPR004878">
    <property type="entry name" value="Otopetrin"/>
</dbReference>
<evidence type="ECO:0000256" key="3">
    <source>
        <dbReference type="ARBA" id="ARBA00022448"/>
    </source>
</evidence>
<feature type="transmembrane region" description="Helical" evidence="12">
    <location>
        <begin position="217"/>
        <end position="238"/>
    </location>
</feature>
<keyword evidence="9 12" id="KW-0472">Membrane</keyword>
<evidence type="ECO:0000256" key="5">
    <source>
        <dbReference type="ARBA" id="ARBA00022692"/>
    </source>
</evidence>
<feature type="transmembrane region" description="Helical" evidence="12">
    <location>
        <begin position="593"/>
        <end position="612"/>
    </location>
</feature>
<dbReference type="PANTHER" id="PTHR21522:SF32">
    <property type="entry name" value="OTOPETRIN-2"/>
    <property type="match status" value="1"/>
</dbReference>
<evidence type="ECO:0000256" key="8">
    <source>
        <dbReference type="ARBA" id="ARBA00023065"/>
    </source>
</evidence>
<feature type="transmembrane region" description="Helical" evidence="12">
    <location>
        <begin position="405"/>
        <end position="430"/>
    </location>
</feature>
<keyword evidence="14" id="KW-1185">Reference proteome</keyword>
<feature type="transmembrane region" description="Helical" evidence="12">
    <location>
        <begin position="345"/>
        <end position="366"/>
    </location>
</feature>
<reference evidence="14" key="1">
    <citation type="submission" date="2017-01" db="EMBL/GenBank/DDBJ databases">
        <title>Comparative genomics of anhydrobiosis in the tardigrade Hypsibius dujardini.</title>
        <authorList>
            <person name="Yoshida Y."/>
            <person name="Koutsovoulos G."/>
            <person name="Laetsch D."/>
            <person name="Stevens L."/>
            <person name="Kumar S."/>
            <person name="Horikawa D."/>
            <person name="Ishino K."/>
            <person name="Komine S."/>
            <person name="Tomita M."/>
            <person name="Blaxter M."/>
            <person name="Arakawa K."/>
        </authorList>
    </citation>
    <scope>NUCLEOTIDE SEQUENCE [LARGE SCALE GENOMIC DNA]</scope>
    <source>
        <strain evidence="14">Z151</strain>
    </source>
</reference>
<feature type="region of interest" description="Disordered" evidence="11">
    <location>
        <begin position="40"/>
        <end position="59"/>
    </location>
</feature>
<dbReference type="GO" id="GO:0005886">
    <property type="term" value="C:plasma membrane"/>
    <property type="evidence" value="ECO:0007669"/>
    <property type="project" value="UniProtKB-SubCell"/>
</dbReference>
<keyword evidence="4" id="KW-1003">Cell membrane</keyword>
<name>A0A1W0WQD6_HYPEX</name>
<evidence type="ECO:0008006" key="15">
    <source>
        <dbReference type="Google" id="ProtNLM"/>
    </source>
</evidence>
<dbReference type="Pfam" id="PF03189">
    <property type="entry name" value="Otopetrin"/>
    <property type="match status" value="1"/>
</dbReference>
<accession>A0A1W0WQD6</accession>
<keyword evidence="8" id="KW-0406">Ion transport</keyword>
<feature type="compositionally biased region" description="Basic and acidic residues" evidence="11">
    <location>
        <begin position="47"/>
        <end position="59"/>
    </location>
</feature>
<evidence type="ECO:0000256" key="4">
    <source>
        <dbReference type="ARBA" id="ARBA00022475"/>
    </source>
</evidence>
<feature type="transmembrane region" description="Helical" evidence="12">
    <location>
        <begin position="97"/>
        <end position="120"/>
    </location>
</feature>
<evidence type="ECO:0000313" key="13">
    <source>
        <dbReference type="EMBL" id="OQV17399.1"/>
    </source>
</evidence>
<evidence type="ECO:0000256" key="10">
    <source>
        <dbReference type="ARBA" id="ARBA00023303"/>
    </source>
</evidence>
<feature type="transmembrane region" description="Helical" evidence="12">
    <location>
        <begin position="560"/>
        <end position="581"/>
    </location>
</feature>
<sequence>MSHKIGPEEVADWSLANMEMMQRKHPTEFLVNNLEVVLTSEPSSTEESTHPEETKVEHKRTEISKDISAMYGLVAIVLAVCIIPISENTESFNKEALRWYATVNLVLAISFLIFCFAFLFRPPKPVTVYAPSGELTESSSMFDVYSLRFRQLVGKASRSKEVCIQIQTRQHVSEQELDSGSLYLKVGSMIFGVGTLVYLCLTFGVFVENYECLKASIVLGVNPILQIIFVMLQLLFIFRNSRFTLKKYRTIGRLGIMHMVIMDVIISFRTLMIETIHEFMEINRSHEESTTLRLEHLPSSLNHHKLEKRSVTENRTVETGALAYLTKCQEGKGVLVQSALYSSKLFLYPCVVEYALICAGILLTMWRGLSDSSHLTSNIEKPKKTAKLSLRVRARTAFRINCDQAVGGLFAGLLVFVLVLVALILFFISFDNKIHAQKDNGVTNWLITDIGLNGLGLVAVSYCFFQFIRKLGRFEVHLINLELDESLLMIGMIGVYAYAILSLLGTFDTADTFFGRLSQASSSLILLQATVQTLFLLDAGKRGLKKDDLERKSKPGKQALTFLLVLNFAMWTVDVFCAVHPDGTPQQHQFYGAYAWTLLLHLTVPLMIFYRFHSTACIFEVWKRAYKEPKEHSAV</sequence>
<evidence type="ECO:0000313" key="14">
    <source>
        <dbReference type="Proteomes" id="UP000192578"/>
    </source>
</evidence>
<organism evidence="13 14">
    <name type="scientific">Hypsibius exemplaris</name>
    <name type="common">Freshwater tardigrade</name>
    <dbReference type="NCBI Taxonomy" id="2072580"/>
    <lineage>
        <taxon>Eukaryota</taxon>
        <taxon>Metazoa</taxon>
        <taxon>Ecdysozoa</taxon>
        <taxon>Tardigrada</taxon>
        <taxon>Eutardigrada</taxon>
        <taxon>Parachela</taxon>
        <taxon>Hypsibioidea</taxon>
        <taxon>Hypsibiidae</taxon>
        <taxon>Hypsibius</taxon>
    </lineage>
</organism>
<keyword evidence="10" id="KW-0407">Ion channel</keyword>
<feature type="transmembrane region" description="Helical" evidence="12">
    <location>
        <begin position="486"/>
        <end position="507"/>
    </location>
</feature>
<comment type="similarity">
    <text evidence="2">Belongs to the otopetrin family.</text>
</comment>
<feature type="transmembrane region" description="Helical" evidence="12">
    <location>
        <begin position="442"/>
        <end position="465"/>
    </location>
</feature>
<evidence type="ECO:0000256" key="7">
    <source>
        <dbReference type="ARBA" id="ARBA00022989"/>
    </source>
</evidence>
<dbReference type="PANTHER" id="PTHR21522">
    <property type="entry name" value="PROTON CHANNEL OTOP"/>
    <property type="match status" value="1"/>
</dbReference>
<dbReference type="EMBL" id="MTYJ01000061">
    <property type="protein sequence ID" value="OQV17399.1"/>
    <property type="molecule type" value="Genomic_DNA"/>
</dbReference>
<keyword evidence="5 12" id="KW-0812">Transmembrane</keyword>
<evidence type="ECO:0000256" key="11">
    <source>
        <dbReference type="SAM" id="MobiDB-lite"/>
    </source>
</evidence>
<comment type="caution">
    <text evidence="13">The sequence shown here is derived from an EMBL/GenBank/DDBJ whole genome shotgun (WGS) entry which is preliminary data.</text>
</comment>
<feature type="transmembrane region" description="Helical" evidence="12">
    <location>
        <begin position="67"/>
        <end position="85"/>
    </location>
</feature>